<name>A0A5E7APS8_PSEFL</name>
<evidence type="ECO:0000313" key="1">
    <source>
        <dbReference type="EMBL" id="VVN81592.1"/>
    </source>
</evidence>
<reference evidence="1 2" key="1">
    <citation type="submission" date="2019-09" db="EMBL/GenBank/DDBJ databases">
        <authorList>
            <person name="Chandra G."/>
            <person name="Truman W A."/>
        </authorList>
    </citation>
    <scope>NUCLEOTIDE SEQUENCE [LARGE SCALE GENOMIC DNA]</scope>
    <source>
        <strain evidence="1">PS710</strain>
    </source>
</reference>
<evidence type="ECO:0000313" key="2">
    <source>
        <dbReference type="Proteomes" id="UP000381093"/>
    </source>
</evidence>
<organism evidence="1 2">
    <name type="scientific">Pseudomonas fluorescens</name>
    <dbReference type="NCBI Taxonomy" id="294"/>
    <lineage>
        <taxon>Bacteria</taxon>
        <taxon>Pseudomonadati</taxon>
        <taxon>Pseudomonadota</taxon>
        <taxon>Gammaproteobacteria</taxon>
        <taxon>Pseudomonadales</taxon>
        <taxon>Pseudomonadaceae</taxon>
        <taxon>Pseudomonas</taxon>
    </lineage>
</organism>
<gene>
    <name evidence="1" type="ORF">PS710_01163</name>
</gene>
<dbReference type="AlphaFoldDB" id="A0A5E7APS8"/>
<dbReference type="Proteomes" id="UP000381093">
    <property type="component" value="Unassembled WGS sequence"/>
</dbReference>
<proteinExistence type="predicted"/>
<sequence>MSQVEASDSNPPRPIAVAGRRIAEHFNLNGILEQATRHKASSWHTAR</sequence>
<dbReference type="EMBL" id="CABVHW010000002">
    <property type="protein sequence ID" value="VVN81592.1"/>
    <property type="molecule type" value="Genomic_DNA"/>
</dbReference>
<accession>A0A5E7APS8</accession>
<protein>
    <submittedName>
        <fullName evidence="1">Uncharacterized protein</fullName>
    </submittedName>
</protein>